<dbReference type="RefSeq" id="XP_018580782.1">
    <property type="nucleotide sequence ID" value="XM_018725266.2"/>
</dbReference>
<sequence>MSSLSTKSDKEINELLDEYGIKHGPVVGSTRQLYEKKLKEVMAKDAKGKPSSDKTYYREEQEEVTYVHYRTPPKNENFGDGSFQRRYTSPGYTGESPMDYEFQPSFHRTEPVYSHVSRSKPPPLKLSRDGPSKESAPAHTRFIPLWFQFLVFLGVAAFLYFVFTNMETPESNPFVSKLE</sequence>
<dbReference type="KEGG" id="sfm:108918191"/>
<feature type="transmembrane region" description="Helical" evidence="2">
    <location>
        <begin position="142"/>
        <end position="163"/>
    </location>
</feature>
<reference evidence="4" key="2">
    <citation type="submission" date="2025-08" db="UniProtKB">
        <authorList>
            <consortium name="Ensembl"/>
        </authorList>
    </citation>
    <scope>IDENTIFICATION</scope>
</reference>
<dbReference type="PROSITE" id="PS50954">
    <property type="entry name" value="LEM"/>
    <property type="match status" value="1"/>
</dbReference>
<dbReference type="Gene3D" id="1.10.720.40">
    <property type="match status" value="1"/>
</dbReference>
<protein>
    <submittedName>
        <fullName evidence="4">Emerin</fullName>
    </submittedName>
</protein>
<evidence type="ECO:0000313" key="4">
    <source>
        <dbReference type="Ensembl" id="ENSSFOP00015047685.1"/>
    </source>
</evidence>
<dbReference type="CTD" id="2010"/>
<accession>A0A8C9TIT5</accession>
<name>A0A8C9TIT5_SCLFO</name>
<reference evidence="4" key="3">
    <citation type="submission" date="2025-09" db="UniProtKB">
        <authorList>
            <consortium name="Ensembl"/>
        </authorList>
    </citation>
    <scope>IDENTIFICATION</scope>
</reference>
<dbReference type="PANTHER" id="PTHR12019:SF5">
    <property type="entry name" value="EMERIN (EMERY-DREIFUSS MUSCULAR DYSTROPHY)"/>
    <property type="match status" value="1"/>
</dbReference>
<dbReference type="SUPFAM" id="SSF63451">
    <property type="entry name" value="LEM domain"/>
    <property type="match status" value="1"/>
</dbReference>
<dbReference type="GeneTree" id="ENSGT00510000050141"/>
<feature type="region of interest" description="Disordered" evidence="1">
    <location>
        <begin position="68"/>
        <end position="133"/>
    </location>
</feature>
<dbReference type="InterPro" id="IPR011015">
    <property type="entry name" value="LEM/LEM-like_dom_sf"/>
</dbReference>
<dbReference type="AlphaFoldDB" id="A0A8C9TIT5"/>
<dbReference type="Pfam" id="PF03020">
    <property type="entry name" value="LEM"/>
    <property type="match status" value="1"/>
</dbReference>
<dbReference type="FunFam" id="1.10.720.40:FF:000001">
    <property type="entry name" value="LEM domain containing 2, isoform CRA_a"/>
    <property type="match status" value="1"/>
</dbReference>
<keyword evidence="5" id="KW-1185">Reference proteome</keyword>
<dbReference type="GeneID" id="108918191"/>
<reference evidence="4 5" key="1">
    <citation type="submission" date="2019-04" db="EMBL/GenBank/DDBJ databases">
        <authorList>
            <consortium name="Wellcome Sanger Institute Data Sharing"/>
        </authorList>
    </citation>
    <scope>NUCLEOTIDE SEQUENCE [LARGE SCALE GENOMIC DNA]</scope>
</reference>
<keyword evidence="2" id="KW-0812">Transmembrane</keyword>
<feature type="domain" description="LEM" evidence="3">
    <location>
        <begin position="1"/>
        <end position="45"/>
    </location>
</feature>
<dbReference type="Ensembl" id="ENSSFOT00015049560.1">
    <property type="protein sequence ID" value="ENSSFOP00015047685.1"/>
    <property type="gene ID" value="ENSSFOG00015024460.1"/>
</dbReference>
<dbReference type="PANTHER" id="PTHR12019">
    <property type="entry name" value="LAMINA-ASSOCIATED POLYPEPTIDE THYMOPOIETIN"/>
    <property type="match status" value="1"/>
</dbReference>
<dbReference type="Proteomes" id="UP000694397">
    <property type="component" value="Chromosome 22"/>
</dbReference>
<organism evidence="4 5">
    <name type="scientific">Scleropages formosus</name>
    <name type="common">Asian bonytongue</name>
    <name type="synonym">Osteoglossum formosum</name>
    <dbReference type="NCBI Taxonomy" id="113540"/>
    <lineage>
        <taxon>Eukaryota</taxon>
        <taxon>Metazoa</taxon>
        <taxon>Chordata</taxon>
        <taxon>Craniata</taxon>
        <taxon>Vertebrata</taxon>
        <taxon>Euteleostomi</taxon>
        <taxon>Actinopterygii</taxon>
        <taxon>Neopterygii</taxon>
        <taxon>Teleostei</taxon>
        <taxon>Osteoglossocephala</taxon>
        <taxon>Osteoglossomorpha</taxon>
        <taxon>Osteoglossiformes</taxon>
        <taxon>Osteoglossidae</taxon>
        <taxon>Scleropages</taxon>
    </lineage>
</organism>
<evidence type="ECO:0000256" key="1">
    <source>
        <dbReference type="SAM" id="MobiDB-lite"/>
    </source>
</evidence>
<keyword evidence="2" id="KW-0472">Membrane</keyword>
<dbReference type="InterPro" id="IPR051656">
    <property type="entry name" value="LEM_domain"/>
</dbReference>
<dbReference type="SMART" id="SM00540">
    <property type="entry name" value="LEM"/>
    <property type="match status" value="1"/>
</dbReference>
<keyword evidence="2" id="KW-1133">Transmembrane helix</keyword>
<evidence type="ECO:0000313" key="5">
    <source>
        <dbReference type="Proteomes" id="UP000694397"/>
    </source>
</evidence>
<proteinExistence type="predicted"/>
<evidence type="ECO:0000256" key="2">
    <source>
        <dbReference type="SAM" id="Phobius"/>
    </source>
</evidence>
<evidence type="ECO:0000259" key="3">
    <source>
        <dbReference type="PROSITE" id="PS50954"/>
    </source>
</evidence>
<dbReference type="OrthoDB" id="10015574at2759"/>
<dbReference type="InterPro" id="IPR003887">
    <property type="entry name" value="LEM_dom"/>
</dbReference>
<gene>
    <name evidence="4" type="primary">emd</name>
</gene>